<evidence type="ECO:0000313" key="4">
    <source>
        <dbReference type="EMBL" id="GEQ53704.1"/>
    </source>
</evidence>
<feature type="domain" description="SCP" evidence="1">
    <location>
        <begin position="243"/>
        <end position="352"/>
    </location>
</feature>
<dbReference type="PANTHER" id="PTHR31157:SF1">
    <property type="entry name" value="SCP DOMAIN-CONTAINING PROTEIN"/>
    <property type="match status" value="1"/>
</dbReference>
<dbReference type="EMBL" id="BKBQ01000006">
    <property type="protein sequence ID" value="GEQ53704.1"/>
    <property type="molecule type" value="Genomic_DNA"/>
</dbReference>
<reference evidence="4" key="2">
    <citation type="journal article" date="2020" name="Int. Dairy J.">
        <title>Lactic acid bacterial diversity in Brie cheese focusing on salt concentration and pH of isolation medium and characterisation of halophilic and alkaliphilic lactic acid bacterial isolates.</title>
        <authorList>
            <person name="Unno R."/>
            <person name="Matsutani M."/>
            <person name="Suzuki T."/>
            <person name="Kodama K."/>
            <person name="Matsushita H."/>
            <person name="Yamasato K."/>
            <person name="Koizumi Y."/>
            <person name="Ishikawa M."/>
        </authorList>
    </citation>
    <scope>NUCLEOTIDE SEQUENCE</scope>
    <source>
        <strain evidence="4">7C1</strain>
        <strain evidence="3">8C4</strain>
    </source>
</reference>
<feature type="domain" description="CAP-associated" evidence="2">
    <location>
        <begin position="88"/>
        <end position="222"/>
    </location>
</feature>
<keyword evidence="6" id="KW-1185">Reference proteome</keyword>
<dbReference type="CDD" id="cd05379">
    <property type="entry name" value="CAP_bacterial"/>
    <property type="match status" value="1"/>
</dbReference>
<dbReference type="AlphaFoldDB" id="A0AAN4RJN1"/>
<organism evidence="4 5">
    <name type="scientific">Tetragenococcus koreensis</name>
    <dbReference type="NCBI Taxonomy" id="290335"/>
    <lineage>
        <taxon>Bacteria</taxon>
        <taxon>Bacillati</taxon>
        <taxon>Bacillota</taxon>
        <taxon>Bacilli</taxon>
        <taxon>Lactobacillales</taxon>
        <taxon>Enterococcaceae</taxon>
        <taxon>Tetragenococcus</taxon>
    </lineage>
</organism>
<dbReference type="Gene3D" id="3.40.33.10">
    <property type="entry name" value="CAP"/>
    <property type="match status" value="1"/>
</dbReference>
<accession>A0AAN4RJN1</accession>
<dbReference type="InterPro" id="IPR014044">
    <property type="entry name" value="CAP_dom"/>
</dbReference>
<dbReference type="Pfam" id="PF00188">
    <property type="entry name" value="CAP"/>
    <property type="match status" value="1"/>
</dbReference>
<dbReference type="GeneID" id="69985958"/>
<dbReference type="Pfam" id="PF14504">
    <property type="entry name" value="CAP_assoc_N"/>
    <property type="match status" value="1"/>
</dbReference>
<dbReference type="RefSeq" id="WP_124006450.1">
    <property type="nucleotide sequence ID" value="NZ_BJYN01000016.1"/>
</dbReference>
<dbReference type="KEGG" id="tkr:C7K43_08375"/>
<dbReference type="InterPro" id="IPR029410">
    <property type="entry name" value="CAP_assoc"/>
</dbReference>
<sequence length="361" mass="40783">MTIFKKLAKLIVIVLIAVWTKPLWEEPVENFTTQVFGQELSFDYVKEQAASLYDSVTGNDESNEQSQTKSLELSQPEEQTFSIGNVEIGDSREVIEETAGEPARETTNEYGLEWASYHEDYQNFLMIAYDQQGIVQGLYTNQDLVASQNDIALGTTKSEVHEELGEAENAVRHSGFNMQTNSDGEYDTYRIDGNYVTIFYDVHENDEVTAMQIVEESLETTKSSPYADASDALKEGFEYQLFDITNAERSKRGLNVLDWNEEVRETARKHSTDMAVNDYFDHTNQQGQSPFDRMQADGITFMSAGENLAQGQTSSIFAHQGLMNSEGHRKNIVNDGFSELGVGVDFNEDNQPLYTENFLTQ</sequence>
<reference evidence="4" key="1">
    <citation type="submission" date="2019-08" db="EMBL/GenBank/DDBJ databases">
        <authorList>
            <person name="Ishikawa M."/>
            <person name="Suzuki T."/>
            <person name="Matsutani M."/>
        </authorList>
    </citation>
    <scope>NUCLEOTIDE SEQUENCE</scope>
    <source>
        <strain evidence="4">7C1</strain>
        <strain evidence="3">8C4</strain>
    </source>
</reference>
<comment type="caution">
    <text evidence="4">The sequence shown here is derived from an EMBL/GenBank/DDBJ whole genome shotgun (WGS) entry which is preliminary data.</text>
</comment>
<evidence type="ECO:0000259" key="2">
    <source>
        <dbReference type="Pfam" id="PF14504"/>
    </source>
</evidence>
<dbReference type="Proteomes" id="UP000886607">
    <property type="component" value="Unassembled WGS sequence"/>
</dbReference>
<dbReference type="InterPro" id="IPR035940">
    <property type="entry name" value="CAP_sf"/>
</dbReference>
<evidence type="ECO:0000313" key="6">
    <source>
        <dbReference type="Proteomes" id="UP000886607"/>
    </source>
</evidence>
<evidence type="ECO:0000313" key="3">
    <source>
        <dbReference type="EMBL" id="GEQ48714.1"/>
    </source>
</evidence>
<dbReference type="Proteomes" id="UP000886597">
    <property type="component" value="Unassembled WGS sequence"/>
</dbReference>
<proteinExistence type="predicted"/>
<evidence type="ECO:0000313" key="5">
    <source>
        <dbReference type="Proteomes" id="UP000886597"/>
    </source>
</evidence>
<dbReference type="EMBL" id="BKBO01000006">
    <property type="protein sequence ID" value="GEQ48714.1"/>
    <property type="molecule type" value="Genomic_DNA"/>
</dbReference>
<name>A0AAN4RJN1_9ENTE</name>
<dbReference type="PANTHER" id="PTHR31157">
    <property type="entry name" value="SCP DOMAIN-CONTAINING PROTEIN"/>
    <property type="match status" value="1"/>
</dbReference>
<dbReference type="SUPFAM" id="SSF55797">
    <property type="entry name" value="PR-1-like"/>
    <property type="match status" value="1"/>
</dbReference>
<evidence type="ECO:0000259" key="1">
    <source>
        <dbReference type="Pfam" id="PF00188"/>
    </source>
</evidence>
<protein>
    <submittedName>
        <fullName evidence="4">Secretion protein</fullName>
    </submittedName>
</protein>
<gene>
    <name evidence="3" type="ORF">TK11N_05660</name>
    <name evidence="4" type="ORF">TK2N_05480</name>
</gene>